<evidence type="ECO:0000313" key="2">
    <source>
        <dbReference type="Proteomes" id="UP000233387"/>
    </source>
</evidence>
<dbReference type="GO" id="GO:0019442">
    <property type="term" value="P:L-tryptophan catabolic process to acetyl-CoA"/>
    <property type="evidence" value="ECO:0007669"/>
    <property type="project" value="TreeGrafter"/>
</dbReference>
<name>A0A2N3IBZ2_9BACT</name>
<gene>
    <name evidence="1" type="ORF">Rain11_1880</name>
</gene>
<proteinExistence type="predicted"/>
<dbReference type="InterPro" id="IPR004981">
    <property type="entry name" value="Trp_2_3_dOase"/>
</dbReference>
<reference evidence="1 2" key="1">
    <citation type="submission" date="2017-06" db="EMBL/GenBank/DDBJ databases">
        <title>Raineya orbicola gen. nov., sp. nov. a slightly thermophilic bacterium of the phylum Bacteroidetes and the description of Raineyaceae fam. nov.</title>
        <authorList>
            <person name="Albuquerque L."/>
            <person name="Polonia A.R.M."/>
            <person name="Barroso C."/>
            <person name="Froufe H.J.C."/>
            <person name="Lage O."/>
            <person name="Lobo-Da-Cunha A."/>
            <person name="Egas C."/>
            <person name="Da Costa M.S."/>
        </authorList>
    </citation>
    <scope>NUCLEOTIDE SEQUENCE [LARGE SCALE GENOMIC DNA]</scope>
    <source>
        <strain evidence="1 2">SPSPC-11</strain>
    </source>
</reference>
<comment type="caution">
    <text evidence="1">The sequence shown here is derived from an EMBL/GenBank/DDBJ whole genome shotgun (WGS) entry which is preliminary data.</text>
</comment>
<dbReference type="Gene3D" id="1.20.58.480">
    <property type="match status" value="1"/>
</dbReference>
<dbReference type="OrthoDB" id="9776847at2"/>
<keyword evidence="2" id="KW-1185">Reference proteome</keyword>
<dbReference type="RefSeq" id="WP_101359160.1">
    <property type="nucleotide sequence ID" value="NZ_NKXO01000029.1"/>
</dbReference>
<dbReference type="GO" id="GO:0004833">
    <property type="term" value="F:L-tryptophan 2,3-dioxygenase activity"/>
    <property type="evidence" value="ECO:0007669"/>
    <property type="project" value="InterPro"/>
</dbReference>
<protein>
    <submittedName>
        <fullName evidence="1">Tryptophan 23-dioxygenase (Vermilion)</fullName>
    </submittedName>
</protein>
<keyword evidence="1" id="KW-0223">Dioxygenase</keyword>
<dbReference type="SUPFAM" id="SSF140959">
    <property type="entry name" value="Indolic compounds 2,3-dioxygenase-like"/>
    <property type="match status" value="1"/>
</dbReference>
<dbReference type="InterPro" id="IPR037217">
    <property type="entry name" value="Trp/Indoleamine_2_3_dOase-like"/>
</dbReference>
<evidence type="ECO:0000313" key="1">
    <source>
        <dbReference type="EMBL" id="PKQ67862.1"/>
    </source>
</evidence>
<dbReference type="Proteomes" id="UP000233387">
    <property type="component" value="Unassembled WGS sequence"/>
</dbReference>
<dbReference type="GO" id="GO:0046872">
    <property type="term" value="F:metal ion binding"/>
    <property type="evidence" value="ECO:0007669"/>
    <property type="project" value="InterPro"/>
</dbReference>
<dbReference type="EMBL" id="NKXO01000029">
    <property type="protein sequence ID" value="PKQ67862.1"/>
    <property type="molecule type" value="Genomic_DNA"/>
</dbReference>
<dbReference type="PANTHER" id="PTHR10138:SF0">
    <property type="entry name" value="TRYPTOPHAN 2,3-DIOXYGENASE"/>
    <property type="match status" value="1"/>
</dbReference>
<accession>A0A2N3IBZ2</accession>
<dbReference type="AlphaFoldDB" id="A0A2N3IBZ2"/>
<dbReference type="GO" id="GO:0020037">
    <property type="term" value="F:heme binding"/>
    <property type="evidence" value="ECO:0007669"/>
    <property type="project" value="InterPro"/>
</dbReference>
<sequence>MENNATIQNLLQALEHKYSQTGQSLAANLEGLLHLDYLKYWDYIHVDTLLTLQKPKTHFPDEMVFIIYHQITELYFKLILWEIEQIASWQEISTPEYLEKIQRINRYIKALVNSFEIMSVGMQAEQFKKFRMALLPASGFQSAQFRLIEIASTDFVNLLSADFRAKITPSTTTAEMYEHIYWKKGATEAETGKKTITLQHFEEKYSTTFLEWAYKFRDKNLYQQFKKISPQDELYKPICEALREMDYWFNVEWALAHLKSAVRYLREKGKPIDATGGTNWTKYLPPNFQKIIFFPSLWSETEKTEWGRKKVEEMLG</sequence>
<dbReference type="GO" id="GO:0019441">
    <property type="term" value="P:L-tryptophan catabolic process to kynurenine"/>
    <property type="evidence" value="ECO:0007669"/>
    <property type="project" value="InterPro"/>
</dbReference>
<organism evidence="1 2">
    <name type="scientific">Raineya orbicola</name>
    <dbReference type="NCBI Taxonomy" id="2016530"/>
    <lineage>
        <taxon>Bacteria</taxon>
        <taxon>Pseudomonadati</taxon>
        <taxon>Bacteroidota</taxon>
        <taxon>Cytophagia</taxon>
        <taxon>Cytophagales</taxon>
        <taxon>Raineyaceae</taxon>
        <taxon>Raineya</taxon>
    </lineage>
</organism>
<dbReference type="Pfam" id="PF03301">
    <property type="entry name" value="Trp_dioxygenase"/>
    <property type="match status" value="1"/>
</dbReference>
<dbReference type="PANTHER" id="PTHR10138">
    <property type="entry name" value="TRYPTOPHAN 2,3-DIOXYGENASE"/>
    <property type="match status" value="1"/>
</dbReference>
<keyword evidence="1" id="KW-0560">Oxidoreductase</keyword>